<feature type="region of interest" description="Disordered" evidence="1">
    <location>
        <begin position="34"/>
        <end position="98"/>
    </location>
</feature>
<dbReference type="AlphaFoldDB" id="A0A940MRN0"/>
<dbReference type="Proteomes" id="UP000675940">
    <property type="component" value="Unassembled WGS sequence"/>
</dbReference>
<keyword evidence="2" id="KW-0732">Signal</keyword>
<feature type="chain" id="PRO_5036955624" description="Flagellar protein FliL" evidence="2">
    <location>
        <begin position="22"/>
        <end position="208"/>
    </location>
</feature>
<evidence type="ECO:0000313" key="3">
    <source>
        <dbReference type="EMBL" id="MBP0484575.1"/>
    </source>
</evidence>
<feature type="signal peptide" evidence="2">
    <location>
        <begin position="1"/>
        <end position="21"/>
    </location>
</feature>
<dbReference type="EMBL" id="JAGISH010000014">
    <property type="protein sequence ID" value="MBP0484575.1"/>
    <property type="molecule type" value="Genomic_DNA"/>
</dbReference>
<feature type="compositionally biased region" description="Polar residues" evidence="1">
    <location>
        <begin position="74"/>
        <end position="92"/>
    </location>
</feature>
<name>A0A940MRN0_9RHOB</name>
<organism evidence="3 4">
    <name type="scientific">Sagittula salina</name>
    <dbReference type="NCBI Taxonomy" id="2820268"/>
    <lineage>
        <taxon>Bacteria</taxon>
        <taxon>Pseudomonadati</taxon>
        <taxon>Pseudomonadota</taxon>
        <taxon>Alphaproteobacteria</taxon>
        <taxon>Rhodobacterales</taxon>
        <taxon>Roseobacteraceae</taxon>
        <taxon>Sagittula</taxon>
    </lineage>
</organism>
<evidence type="ECO:0008006" key="5">
    <source>
        <dbReference type="Google" id="ProtNLM"/>
    </source>
</evidence>
<protein>
    <recommendedName>
        <fullName evidence="5">Flagellar protein FliL</fullName>
    </recommendedName>
</protein>
<gene>
    <name evidence="3" type="ORF">J5474_19055</name>
</gene>
<evidence type="ECO:0000313" key="4">
    <source>
        <dbReference type="Proteomes" id="UP000675940"/>
    </source>
</evidence>
<proteinExistence type="predicted"/>
<keyword evidence="4" id="KW-1185">Reference proteome</keyword>
<evidence type="ECO:0000256" key="1">
    <source>
        <dbReference type="SAM" id="MobiDB-lite"/>
    </source>
</evidence>
<dbReference type="RefSeq" id="WP_209363049.1">
    <property type="nucleotide sequence ID" value="NZ_JAGISH010000014.1"/>
</dbReference>
<sequence>MKKIIIAFTALPILCGAAGYAGGEILFVAEPASDQHASNATPARSAAERALDALAESEPQISSIEDDTRHMPSASKSSGHASVQEMTPTKASMTRPEPVSDAAVVRLGRMSVPVYRANTVTYVVSDVGVAMKDSAAAGIYAEAENASRLRDAILTSMHHAATTALMTGPSIDTEKLSEKLASDLRDGFGADVSDVLFLSLIKADVPRI</sequence>
<comment type="caution">
    <text evidence="3">The sequence shown here is derived from an EMBL/GenBank/DDBJ whole genome shotgun (WGS) entry which is preliminary data.</text>
</comment>
<accession>A0A940MRN0</accession>
<reference evidence="3" key="1">
    <citation type="submission" date="2021-03" db="EMBL/GenBank/DDBJ databases">
        <title>Sagittula salina sp. nov. strain M10.9X isolated from the marine waste.</title>
        <authorList>
            <person name="Satari L."/>
            <person name="Molina-Menor E."/>
            <person name="Vidal-Verdu A."/>
            <person name="Pascual J."/>
            <person name="Pereto J."/>
            <person name="Porcar M."/>
        </authorList>
    </citation>
    <scope>NUCLEOTIDE SEQUENCE</scope>
    <source>
        <strain evidence="3">M10.9X</strain>
    </source>
</reference>
<evidence type="ECO:0000256" key="2">
    <source>
        <dbReference type="SAM" id="SignalP"/>
    </source>
</evidence>